<dbReference type="GO" id="GO:0020037">
    <property type="term" value="F:heme binding"/>
    <property type="evidence" value="ECO:0007669"/>
    <property type="project" value="InterPro"/>
</dbReference>
<evidence type="ECO:0000256" key="2">
    <source>
        <dbReference type="ARBA" id="ARBA00010617"/>
    </source>
</evidence>
<dbReference type="FunFam" id="1.10.630.10:FF:000029">
    <property type="entry name" value="Cytochrome P450 734A1"/>
    <property type="match status" value="1"/>
</dbReference>
<dbReference type="PRINTS" id="PR00463">
    <property type="entry name" value="EP450I"/>
</dbReference>
<reference evidence="14" key="1">
    <citation type="submission" date="2015-04" db="UniProtKB">
        <authorList>
            <consortium name="EnsemblPlants"/>
        </authorList>
    </citation>
    <scope>IDENTIFICATION</scope>
</reference>
<dbReference type="PROSITE" id="PS00086">
    <property type="entry name" value="CYTOCHROME_P450"/>
    <property type="match status" value="1"/>
</dbReference>
<organism evidence="14">
    <name type="scientific">Oryza meridionalis</name>
    <dbReference type="NCBI Taxonomy" id="40149"/>
    <lineage>
        <taxon>Eukaryota</taxon>
        <taxon>Viridiplantae</taxon>
        <taxon>Streptophyta</taxon>
        <taxon>Embryophyta</taxon>
        <taxon>Tracheophyta</taxon>
        <taxon>Spermatophyta</taxon>
        <taxon>Magnoliopsida</taxon>
        <taxon>Liliopsida</taxon>
        <taxon>Poales</taxon>
        <taxon>Poaceae</taxon>
        <taxon>BOP clade</taxon>
        <taxon>Oryzoideae</taxon>
        <taxon>Oryzeae</taxon>
        <taxon>Oryzinae</taxon>
        <taxon>Oryza</taxon>
    </lineage>
</organism>
<evidence type="ECO:0000256" key="6">
    <source>
        <dbReference type="ARBA" id="ARBA00022989"/>
    </source>
</evidence>
<dbReference type="InterPro" id="IPR036396">
    <property type="entry name" value="Cyt_P450_sf"/>
</dbReference>
<dbReference type="AlphaFoldDB" id="A0A0E0C4B9"/>
<evidence type="ECO:0000256" key="7">
    <source>
        <dbReference type="ARBA" id="ARBA00023002"/>
    </source>
</evidence>
<keyword evidence="6 13" id="KW-1133">Transmembrane helix</keyword>
<dbReference type="GO" id="GO:0016020">
    <property type="term" value="C:membrane"/>
    <property type="evidence" value="ECO:0007669"/>
    <property type="project" value="UniProtKB-SubCell"/>
</dbReference>
<evidence type="ECO:0000313" key="15">
    <source>
        <dbReference type="Proteomes" id="UP000008021"/>
    </source>
</evidence>
<evidence type="ECO:0000256" key="8">
    <source>
        <dbReference type="ARBA" id="ARBA00023004"/>
    </source>
</evidence>
<dbReference type="PRINTS" id="PR00385">
    <property type="entry name" value="P450"/>
</dbReference>
<keyword evidence="5 11" id="KW-0479">Metal-binding</keyword>
<dbReference type="GO" id="GO:0016705">
    <property type="term" value="F:oxidoreductase activity, acting on paired donors, with incorporation or reduction of molecular oxygen"/>
    <property type="evidence" value="ECO:0007669"/>
    <property type="project" value="InterPro"/>
</dbReference>
<evidence type="ECO:0000313" key="14">
    <source>
        <dbReference type="EnsemblPlants" id="OMERI01G20130.3"/>
    </source>
</evidence>
<proteinExistence type="inferred from homology"/>
<evidence type="ECO:0000256" key="1">
    <source>
        <dbReference type="ARBA" id="ARBA00004167"/>
    </source>
</evidence>
<evidence type="ECO:0008006" key="16">
    <source>
        <dbReference type="Google" id="ProtNLM"/>
    </source>
</evidence>
<keyword evidence="9 12" id="KW-0503">Monooxygenase</keyword>
<dbReference type="eggNOG" id="KOG0157">
    <property type="taxonomic scope" value="Eukaryota"/>
</dbReference>
<name>A0A0E0C4B9_9ORYZ</name>
<reference evidence="14" key="2">
    <citation type="submission" date="2018-05" db="EMBL/GenBank/DDBJ databases">
        <title>OmerRS3 (Oryza meridionalis Reference Sequence Version 3).</title>
        <authorList>
            <person name="Zhang J."/>
            <person name="Kudrna D."/>
            <person name="Lee S."/>
            <person name="Talag J."/>
            <person name="Welchert J."/>
            <person name="Wing R.A."/>
        </authorList>
    </citation>
    <scope>NUCLEOTIDE SEQUENCE [LARGE SCALE GENOMIC DNA]</scope>
    <source>
        <strain evidence="14">cv. OR44</strain>
    </source>
</reference>
<keyword evidence="3 11" id="KW-0349">Heme</keyword>
<dbReference type="PANTHER" id="PTHR24282">
    <property type="entry name" value="CYTOCHROME P450 FAMILY MEMBER"/>
    <property type="match status" value="1"/>
</dbReference>
<evidence type="ECO:0000256" key="4">
    <source>
        <dbReference type="ARBA" id="ARBA00022692"/>
    </source>
</evidence>
<dbReference type="InterPro" id="IPR050665">
    <property type="entry name" value="Cytochrome_P450_Monooxygen"/>
</dbReference>
<dbReference type="GO" id="GO:0010268">
    <property type="term" value="P:brassinosteroid homeostasis"/>
    <property type="evidence" value="ECO:0007669"/>
    <property type="project" value="UniProtKB-ARBA"/>
</dbReference>
<protein>
    <recommendedName>
        <fullName evidence="16">Cytochrome P450</fullName>
    </recommendedName>
</protein>
<dbReference type="SUPFAM" id="SSF48264">
    <property type="entry name" value="Cytochrome P450"/>
    <property type="match status" value="1"/>
</dbReference>
<keyword evidence="15" id="KW-1185">Reference proteome</keyword>
<evidence type="ECO:0000256" key="12">
    <source>
        <dbReference type="RuleBase" id="RU000461"/>
    </source>
</evidence>
<dbReference type="EnsemblPlants" id="OMERI01G20130.3">
    <property type="protein sequence ID" value="OMERI01G20130.3"/>
    <property type="gene ID" value="OMERI01G20130"/>
</dbReference>
<dbReference type="Proteomes" id="UP000008021">
    <property type="component" value="Chromosome 1"/>
</dbReference>
<feature type="binding site" description="axial binding residue" evidence="11">
    <location>
        <position position="483"/>
    </location>
    <ligand>
        <name>heme</name>
        <dbReference type="ChEBI" id="CHEBI:30413"/>
    </ligand>
    <ligandPart>
        <name>Fe</name>
        <dbReference type="ChEBI" id="CHEBI:18248"/>
    </ligandPart>
</feature>
<sequence>MVLGGWLLMWAPASSPTILVAFGLLFGLVLAWQAGLQLHRLWWRPRRLEKALRARGLRGSSYRFLTGDLAEESRRRKEAWARPLPLRCHDIAPRIEPFLHDAVVRPEQHYGKPCITWLGPTPEVHVTDPELAKVVMSNKFGHFEKIRFQALSKLLPQGLSYHEGEKWAKHRRILNPAFQLEKLKLMLPVFSACCEELISRWMGAIGSDGSYEVDCWPELKSLTGDVISRTAFGSSYLEGRRIFELQGELFERVMKSVEKIFIPGYMYLPTENNRKMHQINKEIESILRGMIGKRMQAMKEGESTKDDLLGILLESNMRHTEENSQSSQGLTIKDIMEECKLFYFAGADTTSVLLTWTILLLSMHPEWQDRARKEILGLFGENKPENDGLSHLKIVTMILYEVLRLYPPFIEIGRKTYKEMEIGGVTYPAGVSIKIPMLFIHHDPDSWGSDVHEFKPERFSEGISKASKDPGAFLPFGWGPRICIGQNFALLEAKMALCLILQRLEFELAPSYTHAPHTMVTLHPMHGAQIKVRAI</sequence>
<dbReference type="Gene3D" id="1.10.630.10">
    <property type="entry name" value="Cytochrome P450"/>
    <property type="match status" value="1"/>
</dbReference>
<dbReference type="GO" id="GO:0004497">
    <property type="term" value="F:monooxygenase activity"/>
    <property type="evidence" value="ECO:0007669"/>
    <property type="project" value="UniProtKB-KW"/>
</dbReference>
<comment type="subcellular location">
    <subcellularLocation>
        <location evidence="1">Membrane</location>
        <topology evidence="1">Single-pass membrane protein</topology>
    </subcellularLocation>
</comment>
<evidence type="ECO:0000256" key="9">
    <source>
        <dbReference type="ARBA" id="ARBA00023033"/>
    </source>
</evidence>
<dbReference type="InterPro" id="IPR017972">
    <property type="entry name" value="Cyt_P450_CS"/>
</dbReference>
<feature type="transmembrane region" description="Helical" evidence="13">
    <location>
        <begin position="341"/>
        <end position="363"/>
    </location>
</feature>
<dbReference type="InterPro" id="IPR002401">
    <property type="entry name" value="Cyt_P450_E_grp-I"/>
</dbReference>
<evidence type="ECO:0000256" key="10">
    <source>
        <dbReference type="ARBA" id="ARBA00023136"/>
    </source>
</evidence>
<dbReference type="STRING" id="40149.A0A0E0C4B9"/>
<evidence type="ECO:0000256" key="5">
    <source>
        <dbReference type="ARBA" id="ARBA00022723"/>
    </source>
</evidence>
<keyword evidence="8 11" id="KW-0408">Iron</keyword>
<comment type="cofactor">
    <cofactor evidence="11">
        <name>heme</name>
        <dbReference type="ChEBI" id="CHEBI:30413"/>
    </cofactor>
</comment>
<accession>A0A0E0C4B9</accession>
<dbReference type="GO" id="GO:0005506">
    <property type="term" value="F:iron ion binding"/>
    <property type="evidence" value="ECO:0007669"/>
    <property type="project" value="InterPro"/>
</dbReference>
<keyword evidence="10 13" id="KW-0472">Membrane</keyword>
<dbReference type="Gramene" id="OMERI01G20130.3">
    <property type="protein sequence ID" value="OMERI01G20130.3"/>
    <property type="gene ID" value="OMERI01G20130"/>
</dbReference>
<dbReference type="InterPro" id="IPR001128">
    <property type="entry name" value="Cyt_P450"/>
</dbReference>
<keyword evidence="7 12" id="KW-0560">Oxidoreductase</keyword>
<dbReference type="Pfam" id="PF00067">
    <property type="entry name" value="p450"/>
    <property type="match status" value="1"/>
</dbReference>
<comment type="similarity">
    <text evidence="2 12">Belongs to the cytochrome P450 family.</text>
</comment>
<evidence type="ECO:0000256" key="11">
    <source>
        <dbReference type="PIRSR" id="PIRSR602401-1"/>
    </source>
</evidence>
<evidence type="ECO:0000256" key="13">
    <source>
        <dbReference type="SAM" id="Phobius"/>
    </source>
</evidence>
<keyword evidence="4 13" id="KW-0812">Transmembrane</keyword>
<evidence type="ECO:0000256" key="3">
    <source>
        <dbReference type="ARBA" id="ARBA00022617"/>
    </source>
</evidence>
<dbReference type="PANTHER" id="PTHR24282:SF268">
    <property type="entry name" value="CYTOCHROME P450 MONOOXYGENASE"/>
    <property type="match status" value="1"/>
</dbReference>
<dbReference type="GO" id="GO:0016131">
    <property type="term" value="P:brassinosteroid metabolic process"/>
    <property type="evidence" value="ECO:0007669"/>
    <property type="project" value="UniProtKB-ARBA"/>
</dbReference>